<feature type="domain" description="AIG1-type G" evidence="19">
    <location>
        <begin position="5"/>
        <end position="90"/>
    </location>
</feature>
<feature type="transmembrane region" description="Helical" evidence="18">
    <location>
        <begin position="319"/>
        <end position="337"/>
    </location>
</feature>
<proteinExistence type="inferred from homology"/>
<evidence type="ECO:0000256" key="7">
    <source>
        <dbReference type="ARBA" id="ARBA00022692"/>
    </source>
</evidence>
<keyword evidence="13" id="KW-0653">Protein transport</keyword>
<keyword evidence="5" id="KW-0150">Chloroplast</keyword>
<evidence type="ECO:0000256" key="5">
    <source>
        <dbReference type="ARBA" id="ARBA00022528"/>
    </source>
</evidence>
<evidence type="ECO:0000256" key="3">
    <source>
        <dbReference type="ARBA" id="ARBA00008535"/>
    </source>
</evidence>
<evidence type="ECO:0000256" key="14">
    <source>
        <dbReference type="ARBA" id="ARBA00022989"/>
    </source>
</evidence>
<keyword evidence="6" id="KW-0934">Plastid</keyword>
<dbReference type="AlphaFoldDB" id="A0AAU9WZ86"/>
<dbReference type="PANTHER" id="PTHR10903">
    <property type="entry name" value="GTPASE, IMAP FAMILY MEMBER-RELATED"/>
    <property type="match status" value="1"/>
</dbReference>
<keyword evidence="9" id="KW-0547">Nucleotide-binding</keyword>
<evidence type="ECO:0000256" key="6">
    <source>
        <dbReference type="ARBA" id="ARBA00022640"/>
    </source>
</evidence>
<evidence type="ECO:0000256" key="1">
    <source>
        <dbReference type="ARBA" id="ARBA00001946"/>
    </source>
</evidence>
<keyword evidence="21" id="KW-1185">Reference proteome</keyword>
<evidence type="ECO:0000313" key="20">
    <source>
        <dbReference type="EMBL" id="CAH3130406.1"/>
    </source>
</evidence>
<dbReference type="GO" id="GO:0015031">
    <property type="term" value="P:protein transport"/>
    <property type="evidence" value="ECO:0007669"/>
    <property type="project" value="UniProtKB-KW"/>
</dbReference>
<evidence type="ECO:0000256" key="12">
    <source>
        <dbReference type="ARBA" id="ARBA00022842"/>
    </source>
</evidence>
<dbReference type="InterPro" id="IPR027417">
    <property type="entry name" value="P-loop_NTPase"/>
</dbReference>
<evidence type="ECO:0000256" key="9">
    <source>
        <dbReference type="ARBA" id="ARBA00022741"/>
    </source>
</evidence>
<dbReference type="InterPro" id="IPR006703">
    <property type="entry name" value="G_AIG1"/>
</dbReference>
<organism evidence="20 21">
    <name type="scientific">Pocillopora meandrina</name>
    <dbReference type="NCBI Taxonomy" id="46732"/>
    <lineage>
        <taxon>Eukaryota</taxon>
        <taxon>Metazoa</taxon>
        <taxon>Cnidaria</taxon>
        <taxon>Anthozoa</taxon>
        <taxon>Hexacorallia</taxon>
        <taxon>Scleractinia</taxon>
        <taxon>Astrocoeniina</taxon>
        <taxon>Pocilloporidae</taxon>
        <taxon>Pocillopora</taxon>
    </lineage>
</organism>
<evidence type="ECO:0000256" key="15">
    <source>
        <dbReference type="ARBA" id="ARBA00023134"/>
    </source>
</evidence>
<reference evidence="20 21" key="1">
    <citation type="submission" date="2022-05" db="EMBL/GenBank/DDBJ databases">
        <authorList>
            <consortium name="Genoscope - CEA"/>
            <person name="William W."/>
        </authorList>
    </citation>
    <scope>NUCLEOTIDE SEQUENCE [LARGE SCALE GENOMIC DNA]</scope>
</reference>
<keyword evidence="10" id="KW-0378">Hydrolase</keyword>
<protein>
    <recommendedName>
        <fullName evidence="19">AIG1-type G domain-containing protein</fullName>
    </recommendedName>
</protein>
<keyword evidence="15" id="KW-0342">GTP-binding</keyword>
<comment type="cofactor">
    <cofactor evidence="1">
        <name>Mg(2+)</name>
        <dbReference type="ChEBI" id="CHEBI:18420"/>
    </cofactor>
</comment>
<dbReference type="SUPFAM" id="SSF52540">
    <property type="entry name" value="P-loop containing nucleoside triphosphate hydrolases"/>
    <property type="match status" value="1"/>
</dbReference>
<evidence type="ECO:0000256" key="13">
    <source>
        <dbReference type="ARBA" id="ARBA00022927"/>
    </source>
</evidence>
<evidence type="ECO:0000256" key="4">
    <source>
        <dbReference type="ARBA" id="ARBA00022448"/>
    </source>
</evidence>
<dbReference type="Gene3D" id="3.40.50.300">
    <property type="entry name" value="P-loop containing nucleotide triphosphate hydrolases"/>
    <property type="match status" value="1"/>
</dbReference>
<name>A0AAU9WZ86_9CNID</name>
<keyword evidence="14 18" id="KW-1133">Transmembrane helix</keyword>
<feature type="non-terminal residue" evidence="20">
    <location>
        <position position="1"/>
    </location>
</feature>
<evidence type="ECO:0000256" key="18">
    <source>
        <dbReference type="SAM" id="Phobius"/>
    </source>
</evidence>
<dbReference type="Proteomes" id="UP001159428">
    <property type="component" value="Unassembled WGS sequence"/>
</dbReference>
<keyword evidence="8" id="KW-0479">Metal-binding</keyword>
<comment type="similarity">
    <text evidence="3">Belongs to the TRAFAC class TrmE-Era-EngA-EngB-Septin-like GTPase superfamily. AIG1/Toc34/Toc159-like paraseptin GTPase family. IAN subfamily.</text>
</comment>
<dbReference type="InterPro" id="IPR045058">
    <property type="entry name" value="GIMA/IAN/Toc"/>
</dbReference>
<comment type="subcellular location">
    <subcellularLocation>
        <location evidence="2">Membrane</location>
        <topology evidence="2">Single-pass membrane protein</topology>
    </subcellularLocation>
    <subcellularLocation>
        <location evidence="17">Plastid</location>
        <location evidence="17">Chloroplast outer membrane</location>
    </subcellularLocation>
</comment>
<dbReference type="Pfam" id="PF04548">
    <property type="entry name" value="AIG1"/>
    <property type="match status" value="1"/>
</dbReference>
<evidence type="ECO:0000259" key="19">
    <source>
        <dbReference type="Pfam" id="PF04548"/>
    </source>
</evidence>
<keyword evidence="11" id="KW-1002">Plastid outer membrane</keyword>
<dbReference type="GO" id="GO:0016020">
    <property type="term" value="C:membrane"/>
    <property type="evidence" value="ECO:0007669"/>
    <property type="project" value="UniProtKB-SubCell"/>
</dbReference>
<keyword evidence="7 18" id="KW-0812">Transmembrane</keyword>
<evidence type="ECO:0000256" key="2">
    <source>
        <dbReference type="ARBA" id="ARBA00004167"/>
    </source>
</evidence>
<keyword evidence="16 18" id="KW-0472">Membrane</keyword>
<evidence type="ECO:0000256" key="10">
    <source>
        <dbReference type="ARBA" id="ARBA00022801"/>
    </source>
</evidence>
<dbReference type="EMBL" id="CALNXJ010000025">
    <property type="protein sequence ID" value="CAH3130406.1"/>
    <property type="molecule type" value="Genomic_DNA"/>
</dbReference>
<dbReference type="PANTHER" id="PTHR10903:SF135">
    <property type="entry name" value="TRANSLOCASE OF CHLOROPLAST 120, CHLOROPLASTIC-RELATED"/>
    <property type="match status" value="1"/>
</dbReference>
<dbReference type="GO" id="GO:0046872">
    <property type="term" value="F:metal ion binding"/>
    <property type="evidence" value="ECO:0007669"/>
    <property type="project" value="UniProtKB-KW"/>
</dbReference>
<accession>A0AAU9WZ86</accession>
<comment type="caution">
    <text evidence="20">The sequence shown here is derived from an EMBL/GenBank/DDBJ whole genome shotgun (WGS) entry which is preliminary data.</text>
</comment>
<evidence type="ECO:0000256" key="16">
    <source>
        <dbReference type="ARBA" id="ARBA00023136"/>
    </source>
</evidence>
<evidence type="ECO:0000313" key="21">
    <source>
        <dbReference type="Proteomes" id="UP001159428"/>
    </source>
</evidence>
<evidence type="ECO:0000256" key="8">
    <source>
        <dbReference type="ARBA" id="ARBA00022723"/>
    </source>
</evidence>
<dbReference type="GO" id="GO:0005525">
    <property type="term" value="F:GTP binding"/>
    <property type="evidence" value="ECO:0007669"/>
    <property type="project" value="UniProtKB-KW"/>
</dbReference>
<gene>
    <name evidence="20" type="ORF">PMEA_00014222</name>
</gene>
<sequence>VTAYEVVKNGINITVFDTPGLADATGNDEEYLRKIKEKVAHFDLFLFCTEMTSKRFRTDDLETIKKLTEALGEKLWEHALVVLTFANEVPLSPTKKTDDVPEATAFNNRVLAFKKAINKHLVAIGVPDITATNVPYTPAGELDDPRLPDREDWLTAFWIAAFKRINRNAKAAFLMATVDRISFSSTVSDGNEEIKVRKDGNVVNLDQFGNLSIEERNAITEFRAKLKEGDFDEKLNRCLKKTKMSDEPDQDTKVSGPSINVDETYSEEIIKDVFGGVTGQLIGELTGAKSGRKYQTFFGWLTKYFTKVFTTAPPCLRALFIQQIYYCFLLIIFLPIAHNKSYYKEKGGLTNNSRAVAAESIFTKIIFIKKVSFDAVQCFPMPSVVYSWYPSIRRQNSVYICSVVGRLIPHGNKTPEDQSIISRILISRRNQKLSTYVFIDDSKLFQQINSLKAATRMKHRIIILTMLTKYFLLIFYPQWFGQFYTCFIFFLL</sequence>
<keyword evidence="12" id="KW-0460">Magnesium</keyword>
<keyword evidence="4" id="KW-0813">Transport</keyword>
<evidence type="ECO:0000256" key="17">
    <source>
        <dbReference type="ARBA" id="ARBA00024013"/>
    </source>
</evidence>
<evidence type="ECO:0000256" key="11">
    <source>
        <dbReference type="ARBA" id="ARBA00022805"/>
    </source>
</evidence>
<dbReference type="GO" id="GO:0016787">
    <property type="term" value="F:hydrolase activity"/>
    <property type="evidence" value="ECO:0007669"/>
    <property type="project" value="UniProtKB-KW"/>
</dbReference>